<accession>A0A291FAW3</accession>
<dbReference type="InterPro" id="IPR002401">
    <property type="entry name" value="Cyt_P450_E_grp-I"/>
</dbReference>
<name>A0A291FAW3_TAXCH</name>
<evidence type="ECO:0000256" key="2">
    <source>
        <dbReference type="ARBA" id="ARBA00010617"/>
    </source>
</evidence>
<reference evidence="9" key="1">
    <citation type="journal article" date="2017" name="Front. Plant Sci.">
        <title>Transcriptome Assembly and Systematic Identification of Novel Cytochrome P450s in Taxus chinensis.</title>
        <authorList>
            <person name="Liao W."/>
            <person name="Zhao S."/>
            <person name="Zhang M."/>
            <person name="Dong K."/>
            <person name="Chen Y."/>
            <person name="Fu C."/>
            <person name="Yu L."/>
        </authorList>
    </citation>
    <scope>NUCLEOTIDE SEQUENCE</scope>
</reference>
<dbReference type="GO" id="GO:0005506">
    <property type="term" value="F:iron ion binding"/>
    <property type="evidence" value="ECO:0007669"/>
    <property type="project" value="InterPro"/>
</dbReference>
<dbReference type="Pfam" id="PF00067">
    <property type="entry name" value="p450"/>
    <property type="match status" value="1"/>
</dbReference>
<dbReference type="PRINTS" id="PR00385">
    <property type="entry name" value="P450"/>
</dbReference>
<keyword evidence="3 7" id="KW-0479">Metal-binding</keyword>
<dbReference type="GO" id="GO:0004497">
    <property type="term" value="F:monooxygenase activity"/>
    <property type="evidence" value="ECO:0007669"/>
    <property type="project" value="InterPro"/>
</dbReference>
<dbReference type="Gene3D" id="1.10.630.10">
    <property type="entry name" value="Cytochrome P450"/>
    <property type="match status" value="1"/>
</dbReference>
<dbReference type="SUPFAM" id="SSF48264">
    <property type="entry name" value="Cytochrome P450"/>
    <property type="match status" value="1"/>
</dbReference>
<feature type="binding site" description="axial binding residue" evidence="7">
    <location>
        <position position="454"/>
    </location>
    <ligand>
        <name>heme</name>
        <dbReference type="ChEBI" id="CHEBI:30413"/>
    </ligand>
    <ligandPart>
        <name>Fe</name>
        <dbReference type="ChEBI" id="CHEBI:18248"/>
    </ligandPart>
</feature>
<keyword evidence="6" id="KW-0876">Taxol biosynthesis</keyword>
<evidence type="ECO:0000256" key="1">
    <source>
        <dbReference type="ARBA" id="ARBA00005122"/>
    </source>
</evidence>
<evidence type="ECO:0000256" key="8">
    <source>
        <dbReference type="SAM" id="Phobius"/>
    </source>
</evidence>
<comment type="cofactor">
    <cofactor evidence="7">
        <name>heme</name>
        <dbReference type="ChEBI" id="CHEBI:30413"/>
    </cofactor>
</comment>
<evidence type="ECO:0000313" key="9">
    <source>
        <dbReference type="EMBL" id="ATG29922.1"/>
    </source>
</evidence>
<dbReference type="AlphaFoldDB" id="A0A291FAW3"/>
<protein>
    <submittedName>
        <fullName evidence="9">CYP704C10</fullName>
    </submittedName>
</protein>
<keyword evidence="8" id="KW-0812">Transmembrane</keyword>
<dbReference type="InterPro" id="IPR036396">
    <property type="entry name" value="Cyt_P450_sf"/>
</dbReference>
<dbReference type="EMBL" id="MF448601">
    <property type="protein sequence ID" value="ATG29922.1"/>
    <property type="molecule type" value="mRNA"/>
</dbReference>
<dbReference type="GO" id="GO:0016705">
    <property type="term" value="F:oxidoreductase activity, acting on paired donors, with incorporation or reduction of molecular oxygen"/>
    <property type="evidence" value="ECO:0007669"/>
    <property type="project" value="InterPro"/>
</dbReference>
<feature type="transmembrane region" description="Helical" evidence="8">
    <location>
        <begin position="6"/>
        <end position="27"/>
    </location>
</feature>
<sequence>MVLSIYAAAMVFLPIAAASLVFLWHAFRSKWSDHPYPPVAATMIGHILNFKRVHDFYTDHHYRYKTYRLAYPTHSYVYTTDPANVEHILKTNFTNYGRENFNHEILEDLLGDGIFTVDGEKWKQQRKLASFEFSTKMLKDFSSVVFRKSAVELSKILLEASRTKQTVEMQDLFLRSTMDSISKIGFGVEMNSLSKSNSGPEASFTRAFDTANSMVLWRYLDIAWKLKRYFNIGSEAIMKESIRTVDDFVYKIIQSRRQEISAQNSSEKPDILSRFISLSEKEPEKFSDKYLRDILLNFMIAGRDTTAVTLSWFFFLLCKNPGVEEKLLQEIHDVVMENESGSLQESISMFSQCLTHRVLDKMHYLHASLSETLRLYPAVPVDAKHVDSDDILPDGYRMKKGDLVNYVPYSMGRMEYLWGVDAKEFRPERWLENGIFQSQSPFKFTAFQAGPRICLGKEFAYMQMKIVAAVLIRFFKYEAVTGKEVTYRPSLTLHMNEDGLNVHVNCRSDW</sequence>
<organism evidence="9">
    <name type="scientific">Taxus chinensis</name>
    <name type="common">Chinese yew</name>
    <name type="synonym">Taxus wallichiana var. chinensis</name>
    <dbReference type="NCBI Taxonomy" id="29808"/>
    <lineage>
        <taxon>Eukaryota</taxon>
        <taxon>Viridiplantae</taxon>
        <taxon>Streptophyta</taxon>
        <taxon>Embryophyta</taxon>
        <taxon>Tracheophyta</taxon>
        <taxon>Spermatophyta</taxon>
        <taxon>Pinopsida</taxon>
        <taxon>Pinidae</taxon>
        <taxon>Conifers II</taxon>
        <taxon>Cupressales</taxon>
        <taxon>Taxaceae</taxon>
        <taxon>Taxus</taxon>
    </lineage>
</organism>
<keyword evidence="8" id="KW-1133">Transmembrane helix</keyword>
<keyword evidence="7" id="KW-0349">Heme</keyword>
<comment type="similarity">
    <text evidence="2">Belongs to the cytochrome P450 family.</text>
</comment>
<dbReference type="CDD" id="cd11064">
    <property type="entry name" value="CYP86A"/>
    <property type="match status" value="1"/>
</dbReference>
<evidence type="ECO:0000256" key="5">
    <source>
        <dbReference type="ARBA" id="ARBA00023004"/>
    </source>
</evidence>
<dbReference type="UniPathway" id="UPA00842"/>
<dbReference type="PRINTS" id="PR00463">
    <property type="entry name" value="EP450I"/>
</dbReference>
<evidence type="ECO:0000256" key="7">
    <source>
        <dbReference type="PIRSR" id="PIRSR602401-1"/>
    </source>
</evidence>
<evidence type="ECO:0000256" key="3">
    <source>
        <dbReference type="ARBA" id="ARBA00022723"/>
    </source>
</evidence>
<dbReference type="PANTHER" id="PTHR24296">
    <property type="entry name" value="CYTOCHROME P450"/>
    <property type="match status" value="1"/>
</dbReference>
<proteinExistence type="evidence at transcript level"/>
<dbReference type="GO" id="GO:0020037">
    <property type="term" value="F:heme binding"/>
    <property type="evidence" value="ECO:0007669"/>
    <property type="project" value="InterPro"/>
</dbReference>
<keyword evidence="5 7" id="KW-0408">Iron</keyword>
<dbReference type="InterPro" id="IPR001128">
    <property type="entry name" value="Cyt_P450"/>
</dbReference>
<evidence type="ECO:0000256" key="6">
    <source>
        <dbReference type="ARBA" id="ARBA00023059"/>
    </source>
</evidence>
<keyword evidence="8" id="KW-0472">Membrane</keyword>
<evidence type="ECO:0000256" key="4">
    <source>
        <dbReference type="ARBA" id="ARBA00023002"/>
    </source>
</evidence>
<keyword evidence="4" id="KW-0560">Oxidoreductase</keyword>
<dbReference type="GO" id="GO:0042617">
    <property type="term" value="P:paclitaxel biosynthetic process"/>
    <property type="evidence" value="ECO:0007669"/>
    <property type="project" value="UniProtKB-UniPathway"/>
</dbReference>
<comment type="pathway">
    <text evidence="1">Alkaloid biosynthesis; taxol biosynthesis.</text>
</comment>